<dbReference type="Pfam" id="PF00858">
    <property type="entry name" value="ASC"/>
    <property type="match status" value="1"/>
</dbReference>
<evidence type="ECO:0000256" key="12">
    <source>
        <dbReference type="RuleBase" id="RU000679"/>
    </source>
</evidence>
<keyword evidence="3 12" id="KW-0813">Transport</keyword>
<keyword evidence="16" id="KW-1185">Reference proteome</keyword>
<comment type="similarity">
    <text evidence="2 12">Belongs to the amiloride-sensitive sodium channel (TC 1.A.6) family.</text>
</comment>
<comment type="subcellular location">
    <subcellularLocation>
        <location evidence="1">Membrane</location>
        <topology evidence="1">Multi-pass membrane protein</topology>
    </subcellularLocation>
</comment>
<evidence type="ECO:0000256" key="11">
    <source>
        <dbReference type="ARBA" id="ARBA00023303"/>
    </source>
</evidence>
<feature type="transmembrane region" description="Helical" evidence="14">
    <location>
        <begin position="52"/>
        <end position="73"/>
    </location>
</feature>
<organism evidence="15 16">
    <name type="scientific">Scylla paramamosain</name>
    <name type="common">Mud crab</name>
    <dbReference type="NCBI Taxonomy" id="85552"/>
    <lineage>
        <taxon>Eukaryota</taxon>
        <taxon>Metazoa</taxon>
        <taxon>Ecdysozoa</taxon>
        <taxon>Arthropoda</taxon>
        <taxon>Crustacea</taxon>
        <taxon>Multicrustacea</taxon>
        <taxon>Malacostraca</taxon>
        <taxon>Eumalacostraca</taxon>
        <taxon>Eucarida</taxon>
        <taxon>Decapoda</taxon>
        <taxon>Pleocyemata</taxon>
        <taxon>Brachyura</taxon>
        <taxon>Eubrachyura</taxon>
        <taxon>Portunoidea</taxon>
        <taxon>Portunidae</taxon>
        <taxon>Portuninae</taxon>
        <taxon>Scylla</taxon>
    </lineage>
</organism>
<evidence type="ECO:0000313" key="16">
    <source>
        <dbReference type="Proteomes" id="UP001487740"/>
    </source>
</evidence>
<feature type="compositionally biased region" description="Polar residues" evidence="13">
    <location>
        <begin position="243"/>
        <end position="259"/>
    </location>
</feature>
<keyword evidence="5 12" id="KW-0812">Transmembrane</keyword>
<evidence type="ECO:0000256" key="14">
    <source>
        <dbReference type="SAM" id="Phobius"/>
    </source>
</evidence>
<feature type="region of interest" description="Disordered" evidence="13">
    <location>
        <begin position="739"/>
        <end position="762"/>
    </location>
</feature>
<evidence type="ECO:0000256" key="2">
    <source>
        <dbReference type="ARBA" id="ARBA00007193"/>
    </source>
</evidence>
<evidence type="ECO:0000256" key="8">
    <source>
        <dbReference type="ARBA" id="ARBA00023065"/>
    </source>
</evidence>
<dbReference type="PANTHER" id="PTHR11690">
    <property type="entry name" value="AMILORIDE-SENSITIVE SODIUM CHANNEL-RELATED"/>
    <property type="match status" value="1"/>
</dbReference>
<dbReference type="InterPro" id="IPR001873">
    <property type="entry name" value="ENaC"/>
</dbReference>
<name>A0AAW0SQ88_SCYPA</name>
<feature type="transmembrane region" description="Helical" evidence="14">
    <location>
        <begin position="701"/>
        <end position="724"/>
    </location>
</feature>
<dbReference type="GO" id="GO:0015280">
    <property type="term" value="F:ligand-gated sodium channel activity"/>
    <property type="evidence" value="ECO:0007669"/>
    <property type="project" value="TreeGrafter"/>
</dbReference>
<accession>A0AAW0SQ88</accession>
<dbReference type="AlphaFoldDB" id="A0AAW0SQ88"/>
<feature type="region of interest" description="Disordered" evidence="13">
    <location>
        <begin position="228"/>
        <end position="338"/>
    </location>
</feature>
<keyword evidence="4 12" id="KW-0894">Sodium channel</keyword>
<feature type="compositionally biased region" description="Basic and acidic residues" evidence="13">
    <location>
        <begin position="320"/>
        <end position="338"/>
    </location>
</feature>
<keyword evidence="10 12" id="KW-0739">Sodium transport</keyword>
<dbReference type="PANTHER" id="PTHR11690:SF248">
    <property type="entry name" value="PICKPOCKET 17, ISOFORM A"/>
    <property type="match status" value="1"/>
</dbReference>
<keyword evidence="7" id="KW-0915">Sodium</keyword>
<dbReference type="PRINTS" id="PR01078">
    <property type="entry name" value="AMINACHANNEL"/>
</dbReference>
<dbReference type="Gene3D" id="2.60.470.10">
    <property type="entry name" value="Acid-sensing ion channels like domains"/>
    <property type="match status" value="1"/>
</dbReference>
<comment type="caution">
    <text evidence="15">The sequence shown here is derived from an EMBL/GenBank/DDBJ whole genome shotgun (WGS) entry which is preliminary data.</text>
</comment>
<evidence type="ECO:0000256" key="7">
    <source>
        <dbReference type="ARBA" id="ARBA00023053"/>
    </source>
</evidence>
<dbReference type="Proteomes" id="UP001487740">
    <property type="component" value="Unassembled WGS sequence"/>
</dbReference>
<keyword evidence="11 12" id="KW-0407">Ion channel</keyword>
<gene>
    <name evidence="15" type="ORF">O3P69_013890</name>
</gene>
<dbReference type="Gene3D" id="1.10.287.770">
    <property type="entry name" value="YojJ-like"/>
    <property type="match status" value="1"/>
</dbReference>
<evidence type="ECO:0000256" key="13">
    <source>
        <dbReference type="SAM" id="MobiDB-lite"/>
    </source>
</evidence>
<evidence type="ECO:0000256" key="5">
    <source>
        <dbReference type="ARBA" id="ARBA00022692"/>
    </source>
</evidence>
<evidence type="ECO:0000256" key="10">
    <source>
        <dbReference type="ARBA" id="ARBA00023201"/>
    </source>
</evidence>
<evidence type="ECO:0000313" key="15">
    <source>
        <dbReference type="EMBL" id="KAK8377555.1"/>
    </source>
</evidence>
<reference evidence="15 16" key="1">
    <citation type="submission" date="2023-03" db="EMBL/GenBank/DDBJ databases">
        <title>High-quality genome of Scylla paramamosain provides insights in environmental adaptation.</title>
        <authorList>
            <person name="Zhang L."/>
        </authorList>
    </citation>
    <scope>NUCLEOTIDE SEQUENCE [LARGE SCALE GENOMIC DNA]</scope>
    <source>
        <strain evidence="15">LZ_2023a</strain>
        <tissue evidence="15">Muscle</tissue>
    </source>
</reference>
<dbReference type="EMBL" id="JARAKH010000047">
    <property type="protein sequence ID" value="KAK8377555.1"/>
    <property type="molecule type" value="Genomic_DNA"/>
</dbReference>
<evidence type="ECO:0000256" key="1">
    <source>
        <dbReference type="ARBA" id="ARBA00004141"/>
    </source>
</evidence>
<protein>
    <submittedName>
        <fullName evidence="15">Uncharacterized protein</fullName>
    </submittedName>
</protein>
<evidence type="ECO:0000256" key="6">
    <source>
        <dbReference type="ARBA" id="ARBA00022989"/>
    </source>
</evidence>
<sequence length="816" mass="92241">MAITVVKSAGVEGGEAQVGYCSVVRNTVFDFWDSTSLAGLSHSRSRHPVMKLGWVLLFVAGLVATAFDVINVVTNYSQRPYSTQMKSKNMAYTELPAITVCNQNNIQCNRLLSLMLDKLKGNDISLYYEVEQLYLISQCPFKSLKCDKVLQEYQNHFEDGGTVPETLMKGDTCMDCEVMIKMWSEECDEGDKVHQSYEFWWRRNECTKNLSIFEDTLKNLKLDSLPDSLAECPRMPNPPTPMNAENSSQTSSGNDSAQPSPDDLPAGSQEDSSSKTQDSRESSSGSISSIPDDELRSSTESGLSDPTDKPLDAVTSDETETVRDPDTKREARPPQNHEFEVYQEKRMESSQQYNNKINFLTHYMRLSDDLKKELGYSFEDLILDCKFMGYNCTNSSYFEKYFSPIYGNCYVYNYEGNKTISLSGPMQSFSLLINVHQETYLPELLTEKLGARVAVHRPLTHPNMEDEATDLSPGTASTIAIREVGSQTVKHKTRGKTGESMRTLGKMRRKTRGVQYSRLTSPWRSNCSSRWNVTSYLPHSETDNLEQGTIYSYSTCLKMCAQRMFIDYCECLHPLLPQSFIYSNKVYKEIRICNLTSDHEDNICQGAMLSSNSSYLLSPHECDCNLACSEKVYTKVVSSTAWPPEVSKLSVHTTYNMNENKVTENLLVLEVFFQSLIADYVEEEAEYPYINYLVSDLGGALSLYLGISIILLMEFVEFLLCLVYNSLLYLLGRYSPPQHEPPAREPMKSSVSPAVQPKPPSDISITTTTTVADLNYLRNLYGLERLLEALSRHGSHDASNNFRNYKSNVFDGAFHQ</sequence>
<evidence type="ECO:0000256" key="4">
    <source>
        <dbReference type="ARBA" id="ARBA00022461"/>
    </source>
</evidence>
<evidence type="ECO:0000256" key="9">
    <source>
        <dbReference type="ARBA" id="ARBA00023136"/>
    </source>
</evidence>
<keyword evidence="9 14" id="KW-0472">Membrane</keyword>
<dbReference type="GO" id="GO:0005886">
    <property type="term" value="C:plasma membrane"/>
    <property type="evidence" value="ECO:0007669"/>
    <property type="project" value="TreeGrafter"/>
</dbReference>
<keyword evidence="8 12" id="KW-0406">Ion transport</keyword>
<proteinExistence type="inferred from homology"/>
<evidence type="ECO:0000256" key="3">
    <source>
        <dbReference type="ARBA" id="ARBA00022448"/>
    </source>
</evidence>
<keyword evidence="6 14" id="KW-1133">Transmembrane helix</keyword>